<comment type="similarity">
    <text evidence="2">Belongs to the tRNA methyltransferase O family.</text>
</comment>
<comment type="caution">
    <text evidence="4">The sequence shown here is derived from an EMBL/GenBank/DDBJ whole genome shotgun (WGS) entry which is preliminary data.</text>
</comment>
<dbReference type="PANTHER" id="PTHR12818">
    <property type="entry name" value="TRNA (ADENINE(37)-N6)-METHYLTRANSFERASE"/>
    <property type="match status" value="1"/>
</dbReference>
<dbReference type="InterPro" id="IPR040372">
    <property type="entry name" value="YaeB-like"/>
</dbReference>
<dbReference type="Pfam" id="PF01980">
    <property type="entry name" value="TrmO_N"/>
    <property type="match status" value="1"/>
</dbReference>
<dbReference type="PANTHER" id="PTHR12818:SF0">
    <property type="entry name" value="TRNA (ADENINE(37)-N6)-METHYLTRANSFERASE"/>
    <property type="match status" value="1"/>
</dbReference>
<dbReference type="Gene3D" id="2.40.30.70">
    <property type="entry name" value="YaeB-like"/>
    <property type="match status" value="1"/>
</dbReference>
<evidence type="ECO:0000313" key="4">
    <source>
        <dbReference type="EMBL" id="KKN62809.1"/>
    </source>
</evidence>
<evidence type="ECO:0000259" key="3">
    <source>
        <dbReference type="PROSITE" id="PS51668"/>
    </source>
</evidence>
<keyword evidence="1" id="KW-0949">S-adenosyl-L-methionine</keyword>
<dbReference type="SUPFAM" id="SSF118196">
    <property type="entry name" value="YaeB-like"/>
    <property type="match status" value="1"/>
</dbReference>
<organism evidence="4">
    <name type="scientific">marine sediment metagenome</name>
    <dbReference type="NCBI Taxonomy" id="412755"/>
    <lineage>
        <taxon>unclassified sequences</taxon>
        <taxon>metagenomes</taxon>
        <taxon>ecological metagenomes</taxon>
    </lineage>
</organism>
<reference evidence="4" key="1">
    <citation type="journal article" date="2015" name="Nature">
        <title>Complex archaea that bridge the gap between prokaryotes and eukaryotes.</title>
        <authorList>
            <person name="Spang A."/>
            <person name="Saw J.H."/>
            <person name="Jorgensen S.L."/>
            <person name="Zaremba-Niedzwiedzka K."/>
            <person name="Martijn J."/>
            <person name="Lind A.E."/>
            <person name="van Eijk R."/>
            <person name="Schleper C."/>
            <person name="Guy L."/>
            <person name="Ettema T.J."/>
        </authorList>
    </citation>
    <scope>NUCLEOTIDE SEQUENCE</scope>
</reference>
<dbReference type="AlphaFoldDB" id="A0A0F9S6W1"/>
<accession>A0A0F9S6W1</accession>
<dbReference type="CDD" id="cd09281">
    <property type="entry name" value="UPF0066"/>
    <property type="match status" value="1"/>
</dbReference>
<dbReference type="InterPro" id="IPR036414">
    <property type="entry name" value="YaeB_N_sf"/>
</dbReference>
<evidence type="ECO:0000256" key="1">
    <source>
        <dbReference type="ARBA" id="ARBA00022691"/>
    </source>
</evidence>
<dbReference type="InterPro" id="IPR036413">
    <property type="entry name" value="YaeB-like_sf"/>
</dbReference>
<dbReference type="EMBL" id="LAZR01000612">
    <property type="protein sequence ID" value="KKN62809.1"/>
    <property type="molecule type" value="Genomic_DNA"/>
</dbReference>
<feature type="domain" description="TsaA-like" evidence="3">
    <location>
        <begin position="57"/>
        <end position="192"/>
    </location>
</feature>
<sequence>MQAVFDERGAFTKPVGGQALPTIEETAMTASNQCAPAVRPGEVRFDGPEPNYDDAGLVFIGRVRSPWASRDECPKNLSDARERGQPARVEIDARWRGALTGLGADRWVFLLTWLDGAERDLALQAPRHADGPRGTFTLRSPVRPNPIGLHLVRLLRVDLDAGILTIDAIDVRDGTPLVDIKPYLAAIDAPPE</sequence>
<name>A0A0F9S6W1_9ZZZZ</name>
<proteinExistence type="inferred from homology"/>
<protein>
    <recommendedName>
        <fullName evidence="3">TsaA-like domain-containing protein</fullName>
    </recommendedName>
</protein>
<gene>
    <name evidence="4" type="ORF">LCGC14_0508160</name>
</gene>
<dbReference type="PROSITE" id="PS51668">
    <property type="entry name" value="TSAA_2"/>
    <property type="match status" value="1"/>
</dbReference>
<evidence type="ECO:0000256" key="2">
    <source>
        <dbReference type="ARBA" id="ARBA00033753"/>
    </source>
</evidence>
<dbReference type="InterPro" id="IPR023370">
    <property type="entry name" value="TrmO-like_N"/>
</dbReference>